<sequence>MKATPSEDNNLKGFREDGI</sequence>
<dbReference type="Proteomes" id="UP000634136">
    <property type="component" value="Unassembled WGS sequence"/>
</dbReference>
<evidence type="ECO:0000313" key="2">
    <source>
        <dbReference type="Proteomes" id="UP000634136"/>
    </source>
</evidence>
<keyword evidence="2" id="KW-1185">Reference proteome</keyword>
<accession>A0A834W277</accession>
<organism evidence="1 2">
    <name type="scientific">Senna tora</name>
    <dbReference type="NCBI Taxonomy" id="362788"/>
    <lineage>
        <taxon>Eukaryota</taxon>
        <taxon>Viridiplantae</taxon>
        <taxon>Streptophyta</taxon>
        <taxon>Embryophyta</taxon>
        <taxon>Tracheophyta</taxon>
        <taxon>Spermatophyta</taxon>
        <taxon>Magnoliopsida</taxon>
        <taxon>eudicotyledons</taxon>
        <taxon>Gunneridae</taxon>
        <taxon>Pentapetalae</taxon>
        <taxon>rosids</taxon>
        <taxon>fabids</taxon>
        <taxon>Fabales</taxon>
        <taxon>Fabaceae</taxon>
        <taxon>Caesalpinioideae</taxon>
        <taxon>Cassia clade</taxon>
        <taxon>Senna</taxon>
    </lineage>
</organism>
<comment type="caution">
    <text evidence="1">The sequence shown here is derived from an EMBL/GenBank/DDBJ whole genome shotgun (WGS) entry which is preliminary data.</text>
</comment>
<dbReference type="EMBL" id="JAAIUW010000013">
    <property type="protein sequence ID" value="KAF7801574.1"/>
    <property type="molecule type" value="Genomic_DNA"/>
</dbReference>
<name>A0A834W277_9FABA</name>
<reference evidence="1" key="1">
    <citation type="submission" date="2020-09" db="EMBL/GenBank/DDBJ databases">
        <title>Genome-Enabled Discovery of Anthraquinone Biosynthesis in Senna tora.</title>
        <authorList>
            <person name="Kang S.-H."/>
            <person name="Pandey R.P."/>
            <person name="Lee C.-M."/>
            <person name="Sim J.-S."/>
            <person name="Jeong J.-T."/>
            <person name="Choi B.-S."/>
            <person name="Jung M."/>
            <person name="Ginzburg D."/>
            <person name="Zhao K."/>
            <person name="Won S.Y."/>
            <person name="Oh T.-J."/>
            <person name="Yu Y."/>
            <person name="Kim N.-H."/>
            <person name="Lee O.R."/>
            <person name="Lee T.-H."/>
            <person name="Bashyal P."/>
            <person name="Kim T.-S."/>
            <person name="Lee W.-H."/>
            <person name="Kawkins C."/>
            <person name="Kim C.-K."/>
            <person name="Kim J.S."/>
            <person name="Ahn B.O."/>
            <person name="Rhee S.Y."/>
            <person name="Sohng J.K."/>
        </authorList>
    </citation>
    <scope>NUCLEOTIDE SEQUENCE</scope>
    <source>
        <tissue evidence="1">Leaf</tissue>
    </source>
</reference>
<evidence type="ECO:0000313" key="1">
    <source>
        <dbReference type="EMBL" id="KAF7801574.1"/>
    </source>
</evidence>
<protein>
    <submittedName>
        <fullName evidence="1">Uncharacterized protein</fullName>
    </submittedName>
</protein>
<proteinExistence type="predicted"/>
<dbReference type="AlphaFoldDB" id="A0A834W277"/>
<gene>
    <name evidence="1" type="ORF">G2W53_040685</name>
</gene>